<protein>
    <submittedName>
        <fullName evidence="6">Uncharacterized protein</fullName>
    </submittedName>
</protein>
<dbReference type="SUPFAM" id="SSF47954">
    <property type="entry name" value="Cyclin-like"/>
    <property type="match status" value="2"/>
</dbReference>
<organism evidence="6">
    <name type="scientific">viral metagenome</name>
    <dbReference type="NCBI Taxonomy" id="1070528"/>
    <lineage>
        <taxon>unclassified sequences</taxon>
        <taxon>metagenomes</taxon>
        <taxon>organismal metagenomes</taxon>
    </lineage>
</organism>
<keyword evidence="3" id="KW-0131">Cell cycle</keyword>
<dbReference type="SMART" id="SM01332">
    <property type="entry name" value="Cyclin_C"/>
    <property type="match status" value="1"/>
</dbReference>
<dbReference type="GO" id="GO:0051301">
    <property type="term" value="P:cell division"/>
    <property type="evidence" value="ECO:0007669"/>
    <property type="project" value="UniProtKB-KW"/>
</dbReference>
<evidence type="ECO:0000256" key="1">
    <source>
        <dbReference type="ARBA" id="ARBA00022618"/>
    </source>
</evidence>
<dbReference type="AlphaFoldDB" id="A0A6C0BNN7"/>
<accession>A0A6C0BNN7</accession>
<dbReference type="SMART" id="SM00385">
    <property type="entry name" value="CYCLIN"/>
    <property type="match status" value="1"/>
</dbReference>
<sequence>MRLILVDWMIDVCEEYRLITATLFTSVSMVDRMLASNVEINSKTLQLVGCTCMMIASKFHDLHPAAADDFVYVSDHAFDRWALLEMEQRVLETLDYNLMRPTPYTFLDVYSKAGGYARGDEGYYLTRLVLETALLHPEHNRFLPSLLTTAAVSLAHTLINPDPEEDEKQQWAQTEILKMSGYTCEDLVEPLEALRGWIQDIASHTHRPFCFP</sequence>
<evidence type="ECO:0000259" key="4">
    <source>
        <dbReference type="SMART" id="SM00385"/>
    </source>
</evidence>
<dbReference type="FunFam" id="1.10.472.10:FF:000001">
    <property type="entry name" value="G2/mitotic-specific cyclin"/>
    <property type="match status" value="1"/>
</dbReference>
<reference evidence="6" key="1">
    <citation type="journal article" date="2020" name="Nature">
        <title>Giant virus diversity and host interactions through global metagenomics.</title>
        <authorList>
            <person name="Schulz F."/>
            <person name="Roux S."/>
            <person name="Paez-Espino D."/>
            <person name="Jungbluth S."/>
            <person name="Walsh D.A."/>
            <person name="Denef V.J."/>
            <person name="McMahon K.D."/>
            <person name="Konstantinidis K.T."/>
            <person name="Eloe-Fadrosh E.A."/>
            <person name="Kyrpides N.C."/>
            <person name="Woyke T."/>
        </authorList>
    </citation>
    <scope>NUCLEOTIDE SEQUENCE</scope>
    <source>
        <strain evidence="6">GVMAG-M-3300017989-17</strain>
    </source>
</reference>
<evidence type="ECO:0000256" key="2">
    <source>
        <dbReference type="ARBA" id="ARBA00023127"/>
    </source>
</evidence>
<dbReference type="InterPro" id="IPR004367">
    <property type="entry name" value="Cyclin_C-dom"/>
</dbReference>
<dbReference type="PROSITE" id="PS00292">
    <property type="entry name" value="CYCLINS"/>
    <property type="match status" value="1"/>
</dbReference>
<dbReference type="EMBL" id="MN739203">
    <property type="protein sequence ID" value="QHS93381.1"/>
    <property type="molecule type" value="Genomic_DNA"/>
</dbReference>
<dbReference type="GO" id="GO:0016538">
    <property type="term" value="F:cyclin-dependent protein serine/threonine kinase regulator activity"/>
    <property type="evidence" value="ECO:0007669"/>
    <property type="project" value="InterPro"/>
</dbReference>
<dbReference type="Gene3D" id="1.10.472.10">
    <property type="entry name" value="Cyclin-like"/>
    <property type="match status" value="2"/>
</dbReference>
<feature type="domain" description="Cyclin C-terminal" evidence="5">
    <location>
        <begin position="101"/>
        <end position="212"/>
    </location>
</feature>
<keyword evidence="2" id="KW-0195">Cyclin</keyword>
<dbReference type="InterPro" id="IPR036915">
    <property type="entry name" value="Cyclin-like_sf"/>
</dbReference>
<feature type="domain" description="Cyclin-like" evidence="4">
    <location>
        <begin position="7"/>
        <end position="92"/>
    </location>
</feature>
<dbReference type="InterPro" id="IPR006671">
    <property type="entry name" value="Cyclin_N"/>
</dbReference>
<dbReference type="Pfam" id="PF00134">
    <property type="entry name" value="Cyclin_N"/>
    <property type="match status" value="1"/>
</dbReference>
<dbReference type="Pfam" id="PF02984">
    <property type="entry name" value="Cyclin_C"/>
    <property type="match status" value="1"/>
</dbReference>
<proteinExistence type="predicted"/>
<evidence type="ECO:0000313" key="6">
    <source>
        <dbReference type="EMBL" id="QHS93381.1"/>
    </source>
</evidence>
<evidence type="ECO:0000259" key="5">
    <source>
        <dbReference type="SMART" id="SM01332"/>
    </source>
</evidence>
<dbReference type="PIRSF" id="PIRSF001771">
    <property type="entry name" value="Cyclin_A_B_D_E"/>
    <property type="match status" value="1"/>
</dbReference>
<dbReference type="InterPro" id="IPR013763">
    <property type="entry name" value="Cyclin-like_dom"/>
</dbReference>
<dbReference type="CDD" id="cd20537">
    <property type="entry name" value="CYCLIN_CCNO-like_rpt2"/>
    <property type="match status" value="1"/>
</dbReference>
<evidence type="ECO:0000256" key="3">
    <source>
        <dbReference type="ARBA" id="ARBA00023306"/>
    </source>
</evidence>
<dbReference type="InterPro" id="IPR039361">
    <property type="entry name" value="Cyclin"/>
</dbReference>
<dbReference type="InterPro" id="IPR046965">
    <property type="entry name" value="Cyclin_A/B-like"/>
</dbReference>
<dbReference type="GO" id="GO:0044772">
    <property type="term" value="P:mitotic cell cycle phase transition"/>
    <property type="evidence" value="ECO:0007669"/>
    <property type="project" value="InterPro"/>
</dbReference>
<name>A0A6C0BNN7_9ZZZZ</name>
<dbReference type="InterPro" id="IPR048258">
    <property type="entry name" value="Cyclins_cyclin-box"/>
</dbReference>
<keyword evidence="1" id="KW-0132">Cell division</keyword>
<dbReference type="PANTHER" id="PTHR10177">
    <property type="entry name" value="CYCLINS"/>
    <property type="match status" value="1"/>
</dbReference>